<protein>
    <submittedName>
        <fullName evidence="1 3">Uncharacterized protein</fullName>
    </submittedName>
</protein>
<accession>A0A183SJG3</accession>
<dbReference type="AlphaFoldDB" id="A0A183SJG3"/>
<gene>
    <name evidence="1" type="ORF">SSLN_LOCUS4361</name>
</gene>
<proteinExistence type="predicted"/>
<dbReference type="Proteomes" id="UP000275846">
    <property type="component" value="Unassembled WGS sequence"/>
</dbReference>
<sequence>MHDHKLAVSCGNGAAHTYETGHELNFAATTIITHARTKTSRGTPRTARVSLLTLAAWNFRSLLDNPRSNQPERRAVLVTLELAHYKVEIAALSETRLSEHGQLEEVGAGYTFFRSGRPKAERRDAGVAFAIRIDIVGRLPCLP</sequence>
<evidence type="ECO:0000313" key="3">
    <source>
        <dbReference type="WBParaSite" id="SSLN_0000450801-mRNA-1"/>
    </source>
</evidence>
<dbReference type="SUPFAM" id="SSF56219">
    <property type="entry name" value="DNase I-like"/>
    <property type="match status" value="1"/>
</dbReference>
<evidence type="ECO:0000313" key="1">
    <source>
        <dbReference type="EMBL" id="VDL90746.1"/>
    </source>
</evidence>
<reference evidence="1 2" key="2">
    <citation type="submission" date="2018-11" db="EMBL/GenBank/DDBJ databases">
        <authorList>
            <consortium name="Pathogen Informatics"/>
        </authorList>
    </citation>
    <scope>NUCLEOTIDE SEQUENCE [LARGE SCALE GENOMIC DNA]</scope>
    <source>
        <strain evidence="1 2">NST_G2</strain>
    </source>
</reference>
<reference evidence="3" key="1">
    <citation type="submission" date="2016-06" db="UniProtKB">
        <authorList>
            <consortium name="WormBaseParasite"/>
        </authorList>
    </citation>
    <scope>IDENTIFICATION</scope>
</reference>
<dbReference type="InterPro" id="IPR036691">
    <property type="entry name" value="Endo/exonu/phosph_ase_sf"/>
</dbReference>
<dbReference type="WBParaSite" id="SSLN_0000450801-mRNA-1">
    <property type="protein sequence ID" value="SSLN_0000450801-mRNA-1"/>
    <property type="gene ID" value="SSLN_0000450801"/>
</dbReference>
<name>A0A183SJG3_SCHSO</name>
<dbReference type="OrthoDB" id="410381at2759"/>
<dbReference type="EMBL" id="UYSU01032837">
    <property type="protein sequence ID" value="VDL90746.1"/>
    <property type="molecule type" value="Genomic_DNA"/>
</dbReference>
<keyword evidence="2" id="KW-1185">Reference proteome</keyword>
<organism evidence="3">
    <name type="scientific">Schistocephalus solidus</name>
    <name type="common">Tapeworm</name>
    <dbReference type="NCBI Taxonomy" id="70667"/>
    <lineage>
        <taxon>Eukaryota</taxon>
        <taxon>Metazoa</taxon>
        <taxon>Spiralia</taxon>
        <taxon>Lophotrochozoa</taxon>
        <taxon>Platyhelminthes</taxon>
        <taxon>Cestoda</taxon>
        <taxon>Eucestoda</taxon>
        <taxon>Diphyllobothriidea</taxon>
        <taxon>Diphyllobothriidae</taxon>
        <taxon>Schistocephalus</taxon>
    </lineage>
</organism>
<evidence type="ECO:0000313" key="2">
    <source>
        <dbReference type="Proteomes" id="UP000275846"/>
    </source>
</evidence>